<organism evidence="4 5">
    <name type="scientific">Sporothrix curviconia</name>
    <dbReference type="NCBI Taxonomy" id="1260050"/>
    <lineage>
        <taxon>Eukaryota</taxon>
        <taxon>Fungi</taxon>
        <taxon>Dikarya</taxon>
        <taxon>Ascomycota</taxon>
        <taxon>Pezizomycotina</taxon>
        <taxon>Sordariomycetes</taxon>
        <taxon>Sordariomycetidae</taxon>
        <taxon>Ophiostomatales</taxon>
        <taxon>Ophiostomataceae</taxon>
        <taxon>Sporothrix</taxon>
    </lineage>
</organism>
<dbReference type="SMART" id="SM00353">
    <property type="entry name" value="HLH"/>
    <property type="match status" value="1"/>
</dbReference>
<dbReference type="Pfam" id="PF00010">
    <property type="entry name" value="HLH"/>
    <property type="match status" value="1"/>
</dbReference>
<feature type="region of interest" description="Disordered" evidence="2">
    <location>
        <begin position="106"/>
        <end position="125"/>
    </location>
</feature>
<evidence type="ECO:0000256" key="2">
    <source>
        <dbReference type="SAM" id="MobiDB-lite"/>
    </source>
</evidence>
<dbReference type="InterPro" id="IPR036638">
    <property type="entry name" value="HLH_DNA-bd_sf"/>
</dbReference>
<dbReference type="EMBL" id="CAWUHB010000032">
    <property type="protein sequence ID" value="CAK7225097.1"/>
    <property type="molecule type" value="Genomic_DNA"/>
</dbReference>
<feature type="compositionally biased region" description="Low complexity" evidence="2">
    <location>
        <begin position="273"/>
        <end position="295"/>
    </location>
</feature>
<dbReference type="Gene3D" id="4.10.280.10">
    <property type="entry name" value="Helix-loop-helix DNA-binding domain"/>
    <property type="match status" value="1"/>
</dbReference>
<feature type="compositionally biased region" description="Low complexity" evidence="2">
    <location>
        <begin position="149"/>
        <end position="158"/>
    </location>
</feature>
<feature type="coiled-coil region" evidence="1">
    <location>
        <begin position="402"/>
        <end position="429"/>
    </location>
</feature>
<evidence type="ECO:0000313" key="5">
    <source>
        <dbReference type="Proteomes" id="UP001642405"/>
    </source>
</evidence>
<gene>
    <name evidence="4" type="ORF">SCUCBS95973_005744</name>
</gene>
<keyword evidence="1" id="KW-0175">Coiled coil</keyword>
<evidence type="ECO:0000256" key="1">
    <source>
        <dbReference type="SAM" id="Coils"/>
    </source>
</evidence>
<feature type="compositionally biased region" description="Polar residues" evidence="2">
    <location>
        <begin position="106"/>
        <end position="116"/>
    </location>
</feature>
<dbReference type="Proteomes" id="UP001642405">
    <property type="component" value="Unassembled WGS sequence"/>
</dbReference>
<reference evidence="4 5" key="1">
    <citation type="submission" date="2024-01" db="EMBL/GenBank/DDBJ databases">
        <authorList>
            <person name="Allen C."/>
            <person name="Tagirdzhanova G."/>
        </authorList>
    </citation>
    <scope>NUCLEOTIDE SEQUENCE [LARGE SCALE GENOMIC DNA]</scope>
</reference>
<accession>A0ABP0BZE4</accession>
<feature type="compositionally biased region" description="Gly residues" evidence="2">
    <location>
        <begin position="231"/>
        <end position="245"/>
    </location>
</feature>
<feature type="compositionally biased region" description="Gly residues" evidence="2">
    <location>
        <begin position="313"/>
        <end position="337"/>
    </location>
</feature>
<keyword evidence="5" id="KW-1185">Reference proteome</keyword>
<proteinExistence type="predicted"/>
<feature type="region of interest" description="Disordered" evidence="2">
    <location>
        <begin position="135"/>
        <end position="346"/>
    </location>
</feature>
<evidence type="ECO:0000313" key="4">
    <source>
        <dbReference type="EMBL" id="CAK7225097.1"/>
    </source>
</evidence>
<comment type="caution">
    <text evidence="4">The sequence shown here is derived from an EMBL/GenBank/DDBJ whole genome shotgun (WGS) entry which is preliminary data.</text>
</comment>
<sequence length="466" mass="49057">MEKSMRWQVWGTESELASTTFTPGVYLHNRDAAYGYLDPRDTTGLTDWTKGVANSYDPVDATTTATTTTATTTAAVAATTTVMDVAAQQIQYLSTASPGEMRQQSLWPMNTENDGPSASSSTSSSFIMAGDTTTMAAIPPPSIAGRVRPTAPATTTTTGPLKPSRVAKHRPKPVGGSRRPSRHNSDHSQYSQSHSDDQTRSFSSASSSASPPVDETPRRHRPIPARLSIGSGSGGGGGGGGGIAGGLLTTGHGGNHNVTLRTASRKPKTNNLASAKTSSSSTTTAAASGSAVTKTESPNSDASRGLSPSSPDGSGGGGSGSSGISGGGGGGGSGGGPTENLTSEERRARQNHNIVEKQYRNRLNTQFTRLLKILPANQVDMGSDVGRSLEFDDRRMSKAEVLELARRRIHSLEDEIQKLHTESESLRSNVQTLNMAIQNGQQMQQLHQQQLLQQHNEKQSRMSITI</sequence>
<feature type="compositionally biased region" description="Low complexity" evidence="2">
    <location>
        <begin position="201"/>
        <end position="210"/>
    </location>
</feature>
<dbReference type="SUPFAM" id="SSF47459">
    <property type="entry name" value="HLH, helix-loop-helix DNA-binding domain"/>
    <property type="match status" value="1"/>
</dbReference>
<dbReference type="PROSITE" id="PS50888">
    <property type="entry name" value="BHLH"/>
    <property type="match status" value="1"/>
</dbReference>
<evidence type="ECO:0000259" key="3">
    <source>
        <dbReference type="PROSITE" id="PS50888"/>
    </source>
</evidence>
<protein>
    <recommendedName>
        <fullName evidence="3">BHLH domain-containing protein</fullName>
    </recommendedName>
</protein>
<name>A0ABP0BZE4_9PEZI</name>
<feature type="domain" description="BHLH" evidence="3">
    <location>
        <begin position="347"/>
        <end position="412"/>
    </location>
</feature>
<dbReference type="InterPro" id="IPR011598">
    <property type="entry name" value="bHLH_dom"/>
</dbReference>